<reference evidence="1 2" key="1">
    <citation type="submission" date="2015-08" db="EMBL/GenBank/DDBJ databases">
        <title>Next Generation Sequencing and Analysis of the Genome of Puccinia sorghi L Schw, the Causal Agent of Maize Common Rust.</title>
        <authorList>
            <person name="Rochi L."/>
            <person name="Burguener G."/>
            <person name="Darino M."/>
            <person name="Turjanski A."/>
            <person name="Kreff E."/>
            <person name="Dieguez M.J."/>
            <person name="Sacco F."/>
        </authorList>
    </citation>
    <scope>NUCLEOTIDE SEQUENCE [LARGE SCALE GENOMIC DNA]</scope>
    <source>
        <strain evidence="1 2">RO10H11247</strain>
    </source>
</reference>
<dbReference type="EMBL" id="LAVV01010242">
    <property type="protein sequence ID" value="KNZ49355.1"/>
    <property type="molecule type" value="Genomic_DNA"/>
</dbReference>
<organism evidence="1 2">
    <name type="scientific">Puccinia sorghi</name>
    <dbReference type="NCBI Taxonomy" id="27349"/>
    <lineage>
        <taxon>Eukaryota</taxon>
        <taxon>Fungi</taxon>
        <taxon>Dikarya</taxon>
        <taxon>Basidiomycota</taxon>
        <taxon>Pucciniomycotina</taxon>
        <taxon>Pucciniomycetes</taxon>
        <taxon>Pucciniales</taxon>
        <taxon>Pucciniaceae</taxon>
        <taxon>Puccinia</taxon>
    </lineage>
</organism>
<gene>
    <name evidence="1" type="ORF">VP01_506g3</name>
</gene>
<name>A0A0L6UNH6_9BASI</name>
<comment type="caution">
    <text evidence="1">The sequence shown here is derived from an EMBL/GenBank/DDBJ whole genome shotgun (WGS) entry which is preliminary data.</text>
</comment>
<proteinExistence type="predicted"/>
<sequence>MGHEVPPRQYQKDHPVPCTQLIELAVQLHQVRCCSIQINQTQTAYQSVESLSCSFHNSLLYFIQQCFKIGQYYNG</sequence>
<protein>
    <submittedName>
        <fullName evidence="1">Uncharacterized protein</fullName>
    </submittedName>
</protein>
<dbReference type="VEuPathDB" id="FungiDB:VP01_506g3"/>
<keyword evidence="2" id="KW-1185">Reference proteome</keyword>
<evidence type="ECO:0000313" key="2">
    <source>
        <dbReference type="Proteomes" id="UP000037035"/>
    </source>
</evidence>
<accession>A0A0L6UNH6</accession>
<dbReference type="Proteomes" id="UP000037035">
    <property type="component" value="Unassembled WGS sequence"/>
</dbReference>
<dbReference type="AlphaFoldDB" id="A0A0L6UNH6"/>
<evidence type="ECO:0000313" key="1">
    <source>
        <dbReference type="EMBL" id="KNZ49355.1"/>
    </source>
</evidence>